<dbReference type="EMBL" id="CAJOAZ010003992">
    <property type="protein sequence ID" value="CAF4038517.1"/>
    <property type="molecule type" value="Genomic_DNA"/>
</dbReference>
<dbReference type="InterPro" id="IPR011701">
    <property type="entry name" value="MFS"/>
</dbReference>
<feature type="transmembrane region" description="Helical" evidence="7">
    <location>
        <begin position="380"/>
        <end position="398"/>
    </location>
</feature>
<keyword evidence="6 7" id="KW-0472">Membrane</keyword>
<proteinExistence type="predicted"/>
<feature type="transmembrane region" description="Helical" evidence="7">
    <location>
        <begin position="168"/>
        <end position="193"/>
    </location>
</feature>
<evidence type="ECO:0000256" key="5">
    <source>
        <dbReference type="ARBA" id="ARBA00022989"/>
    </source>
</evidence>
<evidence type="ECO:0000313" key="10">
    <source>
        <dbReference type="EMBL" id="CAF4038517.1"/>
    </source>
</evidence>
<feature type="transmembrane region" description="Helical" evidence="7">
    <location>
        <begin position="474"/>
        <end position="492"/>
    </location>
</feature>
<dbReference type="SUPFAM" id="SSF103473">
    <property type="entry name" value="MFS general substrate transporter"/>
    <property type="match status" value="1"/>
</dbReference>
<evidence type="ECO:0000256" key="1">
    <source>
        <dbReference type="ARBA" id="ARBA00004141"/>
    </source>
</evidence>
<dbReference type="GO" id="GO:0006820">
    <property type="term" value="P:monoatomic anion transport"/>
    <property type="evidence" value="ECO:0007669"/>
    <property type="project" value="TreeGrafter"/>
</dbReference>
<dbReference type="Proteomes" id="UP000663844">
    <property type="component" value="Unassembled WGS sequence"/>
</dbReference>
<feature type="transmembrane region" description="Helical" evidence="7">
    <location>
        <begin position="141"/>
        <end position="161"/>
    </location>
</feature>
<feature type="transmembrane region" description="Helical" evidence="7">
    <location>
        <begin position="205"/>
        <end position="228"/>
    </location>
</feature>
<evidence type="ECO:0000256" key="6">
    <source>
        <dbReference type="ARBA" id="ARBA00023136"/>
    </source>
</evidence>
<keyword evidence="5 7" id="KW-1133">Transmembrane helix</keyword>
<reference evidence="9" key="1">
    <citation type="submission" date="2021-02" db="EMBL/GenBank/DDBJ databases">
        <authorList>
            <person name="Nowell W R."/>
        </authorList>
    </citation>
    <scope>NUCLEOTIDE SEQUENCE</scope>
</reference>
<dbReference type="AlphaFoldDB" id="A0A815DMN4"/>
<dbReference type="GO" id="GO:0015293">
    <property type="term" value="F:symporter activity"/>
    <property type="evidence" value="ECO:0007669"/>
    <property type="project" value="UniProtKB-KW"/>
</dbReference>
<comment type="subcellular location">
    <subcellularLocation>
        <location evidence="1">Membrane</location>
        <topology evidence="1">Multi-pass membrane protein</topology>
    </subcellularLocation>
</comment>
<feature type="transmembrane region" description="Helical" evidence="7">
    <location>
        <begin position="439"/>
        <end position="462"/>
    </location>
</feature>
<feature type="transmembrane region" description="Helical" evidence="7">
    <location>
        <begin position="18"/>
        <end position="36"/>
    </location>
</feature>
<dbReference type="PROSITE" id="PS50850">
    <property type="entry name" value="MFS"/>
    <property type="match status" value="1"/>
</dbReference>
<comment type="caution">
    <text evidence="9">The sequence shown here is derived from an EMBL/GenBank/DDBJ whole genome shotgun (WGS) entry which is preliminary data.</text>
</comment>
<evidence type="ECO:0000259" key="8">
    <source>
        <dbReference type="PROSITE" id="PS50850"/>
    </source>
</evidence>
<protein>
    <recommendedName>
        <fullName evidence="8">Major facilitator superfamily (MFS) profile domain-containing protein</fullName>
    </recommendedName>
</protein>
<evidence type="ECO:0000256" key="3">
    <source>
        <dbReference type="ARBA" id="ARBA00022692"/>
    </source>
</evidence>
<dbReference type="FunFam" id="1.20.1250.20:FF:000003">
    <property type="entry name" value="Solute carrier family 17 member 3"/>
    <property type="match status" value="1"/>
</dbReference>
<evidence type="ECO:0000313" key="9">
    <source>
        <dbReference type="EMBL" id="CAF1303093.1"/>
    </source>
</evidence>
<feature type="transmembrane region" description="Helical" evidence="7">
    <location>
        <begin position="342"/>
        <end position="360"/>
    </location>
</feature>
<feature type="transmembrane region" description="Helical" evidence="7">
    <location>
        <begin position="405"/>
        <end position="427"/>
    </location>
</feature>
<evidence type="ECO:0000313" key="11">
    <source>
        <dbReference type="Proteomes" id="UP000663845"/>
    </source>
</evidence>
<keyword evidence="2" id="KW-0813">Transport</keyword>
<dbReference type="PANTHER" id="PTHR11662:SF399">
    <property type="entry name" value="FI19708P1-RELATED"/>
    <property type="match status" value="1"/>
</dbReference>
<feature type="transmembrane region" description="Helical" evidence="7">
    <location>
        <begin position="114"/>
        <end position="135"/>
    </location>
</feature>
<keyword evidence="3 7" id="KW-0812">Transmembrane</keyword>
<accession>A0A815DMN4</accession>
<dbReference type="InterPro" id="IPR020846">
    <property type="entry name" value="MFS_dom"/>
</dbReference>
<dbReference type="Pfam" id="PF07690">
    <property type="entry name" value="MFS_1"/>
    <property type="match status" value="1"/>
</dbReference>
<gene>
    <name evidence="9" type="ORF">JYZ213_LOCUS32429</name>
    <name evidence="10" type="ORF">OXD698_LOCUS31768</name>
</gene>
<dbReference type="Gene3D" id="1.20.1250.20">
    <property type="entry name" value="MFS general substrate transporter like domains"/>
    <property type="match status" value="2"/>
</dbReference>
<name>A0A815DMN4_9BILA</name>
<dbReference type="GO" id="GO:0016020">
    <property type="term" value="C:membrane"/>
    <property type="evidence" value="ECO:0007669"/>
    <property type="project" value="UniProtKB-SubCell"/>
</dbReference>
<evidence type="ECO:0000256" key="4">
    <source>
        <dbReference type="ARBA" id="ARBA00022847"/>
    </source>
</evidence>
<dbReference type="EMBL" id="CAJNOG010000577">
    <property type="protein sequence ID" value="CAF1303093.1"/>
    <property type="molecule type" value="Genomic_DNA"/>
</dbReference>
<feature type="transmembrane region" description="Helical" evidence="7">
    <location>
        <begin position="304"/>
        <end position="322"/>
    </location>
</feature>
<dbReference type="PANTHER" id="PTHR11662">
    <property type="entry name" value="SOLUTE CARRIER FAMILY 17"/>
    <property type="match status" value="1"/>
</dbReference>
<dbReference type="Proteomes" id="UP000663845">
    <property type="component" value="Unassembled WGS sequence"/>
</dbReference>
<dbReference type="InterPro" id="IPR050382">
    <property type="entry name" value="MFS_Na/Anion_cotransporter"/>
</dbReference>
<evidence type="ECO:0000256" key="2">
    <source>
        <dbReference type="ARBA" id="ARBA00022448"/>
    </source>
</evidence>
<sequence>MATEKSVVLVDGQAPPRFIPSTRFTLALLVFFAFIVQYSQRVNLPIAIVCMVNRTKPIDHSLISFSNHAVTPTYSSSRYIIDQSTTIKSISAPIEKGGIFEEKQFFWSELHQQILLGGYWAGYIFTQVPGGWLATSIGAKWVYAGSLGTSSLATLALTIMYMMSSTQFILIFILRFIIGLAHGVLFPATVALWSLWAVPQERSTLASIGFCGTHLGTSLTMLTGGIFCRYLASGWMYLFFVSSLLGFIWFILWVTLTADAPNHHKTISAHEREYICKLTGSTGKKRTMSLASIPWKNIVTSKPLNALMITHIANLFGLFFFLTNFGKILNQLLRISPQNTGYILSFGFFLTLLSSLSSGIATDHLVRANILTLTSARKLFNSLTSFLPALCMVSLCFCDQSQQVLGVITVLIFLASSGLGYGSGYIVNFADIVPAYSGVIFGIANTFASLAGLIGNIVAGMIVKEPILDQWRKLYIMFGIVYVIGGVVYVLFGSAIPRKWAKFQAVDNSAKQEEKLHDEEAMPMNEKI</sequence>
<keyword evidence="4" id="KW-0769">Symport</keyword>
<feature type="domain" description="Major facilitator superfamily (MFS) profile" evidence="8">
    <location>
        <begin position="25"/>
        <end position="497"/>
    </location>
</feature>
<organism evidence="9 11">
    <name type="scientific">Adineta steineri</name>
    <dbReference type="NCBI Taxonomy" id="433720"/>
    <lineage>
        <taxon>Eukaryota</taxon>
        <taxon>Metazoa</taxon>
        <taxon>Spiralia</taxon>
        <taxon>Gnathifera</taxon>
        <taxon>Rotifera</taxon>
        <taxon>Eurotatoria</taxon>
        <taxon>Bdelloidea</taxon>
        <taxon>Adinetida</taxon>
        <taxon>Adinetidae</taxon>
        <taxon>Adineta</taxon>
    </lineage>
</organism>
<evidence type="ECO:0000256" key="7">
    <source>
        <dbReference type="SAM" id="Phobius"/>
    </source>
</evidence>
<dbReference type="InterPro" id="IPR036259">
    <property type="entry name" value="MFS_trans_sf"/>
</dbReference>
<feature type="transmembrane region" description="Helical" evidence="7">
    <location>
        <begin position="235"/>
        <end position="256"/>
    </location>
</feature>